<dbReference type="Pfam" id="PF18480">
    <property type="entry name" value="DUF5615"/>
    <property type="match status" value="1"/>
</dbReference>
<evidence type="ECO:0000313" key="3">
    <source>
        <dbReference type="Proteomes" id="UP000179023"/>
    </source>
</evidence>
<proteinExistence type="predicted"/>
<reference evidence="2 3" key="1">
    <citation type="journal article" date="2016" name="Nat. Commun.">
        <title>Thousands of microbial genomes shed light on interconnected biogeochemical processes in an aquifer system.</title>
        <authorList>
            <person name="Anantharaman K."/>
            <person name="Brown C.T."/>
            <person name="Hug L.A."/>
            <person name="Sharon I."/>
            <person name="Castelle C.J."/>
            <person name="Probst A.J."/>
            <person name="Thomas B.C."/>
            <person name="Singh A."/>
            <person name="Wilkins M.J."/>
            <person name="Karaoz U."/>
            <person name="Brodie E.L."/>
            <person name="Williams K.H."/>
            <person name="Hubbard S.S."/>
            <person name="Banfield J.F."/>
        </authorList>
    </citation>
    <scope>NUCLEOTIDE SEQUENCE [LARGE SCALE GENOMIC DNA]</scope>
</reference>
<dbReference type="InterPro" id="IPR041049">
    <property type="entry name" value="DUF5615"/>
</dbReference>
<accession>A0A1G2KR26</accession>
<protein>
    <recommendedName>
        <fullName evidence="1">DUF5615 domain-containing protein</fullName>
    </recommendedName>
</protein>
<organism evidence="2 3">
    <name type="scientific">Candidatus Sungbacteria bacterium RIFCSPHIGHO2_02_FULL_47_11</name>
    <dbReference type="NCBI Taxonomy" id="1802270"/>
    <lineage>
        <taxon>Bacteria</taxon>
        <taxon>Candidatus Sungiibacteriota</taxon>
    </lineage>
</organism>
<comment type="caution">
    <text evidence="2">The sequence shown here is derived from an EMBL/GenBank/DDBJ whole genome shotgun (WGS) entry which is preliminary data.</text>
</comment>
<dbReference type="EMBL" id="MHQI01000002">
    <property type="protein sequence ID" value="OHA00931.1"/>
    <property type="molecule type" value="Genomic_DNA"/>
</dbReference>
<feature type="domain" description="DUF5615" evidence="1">
    <location>
        <begin position="2"/>
        <end position="73"/>
    </location>
</feature>
<name>A0A1G2KR26_9BACT</name>
<evidence type="ECO:0000259" key="1">
    <source>
        <dbReference type="Pfam" id="PF18480"/>
    </source>
</evidence>
<sequence>MTVAELALREKRILITFDSDFANILAYPPKDFFGIIRIAIRPPLIKSVTNSLRHVFKSLRTTSAFQGKLIVVEAASFRVRDTI</sequence>
<dbReference type="Proteomes" id="UP000179023">
    <property type="component" value="Unassembled WGS sequence"/>
</dbReference>
<evidence type="ECO:0000313" key="2">
    <source>
        <dbReference type="EMBL" id="OHA00931.1"/>
    </source>
</evidence>
<gene>
    <name evidence="2" type="ORF">A3C07_00810</name>
</gene>
<dbReference type="AlphaFoldDB" id="A0A1G2KR26"/>